<comment type="catalytic activity">
    <reaction evidence="8">
        <text>a secondary alcohol + NAD(+) = a ketone + NADH + H(+)</text>
        <dbReference type="Rhea" id="RHEA:10740"/>
        <dbReference type="ChEBI" id="CHEBI:15378"/>
        <dbReference type="ChEBI" id="CHEBI:17087"/>
        <dbReference type="ChEBI" id="CHEBI:35681"/>
        <dbReference type="ChEBI" id="CHEBI:57540"/>
        <dbReference type="ChEBI" id="CHEBI:57945"/>
        <dbReference type="EC" id="1.1.1.1"/>
    </reaction>
</comment>
<comment type="similarity">
    <text evidence="2 10">Belongs to the zinc-containing alcohol dehydrogenase family.</text>
</comment>
<dbReference type="GO" id="GO:0008270">
    <property type="term" value="F:zinc ion binding"/>
    <property type="evidence" value="ECO:0007669"/>
    <property type="project" value="InterPro"/>
</dbReference>
<evidence type="ECO:0000256" key="10">
    <source>
        <dbReference type="RuleBase" id="RU361277"/>
    </source>
</evidence>
<dbReference type="Gene3D" id="3.40.50.720">
    <property type="entry name" value="NAD(P)-binding Rossmann-like Domain"/>
    <property type="match status" value="1"/>
</dbReference>
<dbReference type="EC" id="1.1.1.1" evidence="3"/>
<evidence type="ECO:0000256" key="6">
    <source>
        <dbReference type="ARBA" id="ARBA00023002"/>
    </source>
</evidence>
<evidence type="ECO:0000256" key="7">
    <source>
        <dbReference type="ARBA" id="ARBA00023027"/>
    </source>
</evidence>
<dbReference type="NCBIfam" id="TIGR03989">
    <property type="entry name" value="Rxyl_3153"/>
    <property type="match status" value="1"/>
</dbReference>
<feature type="domain" description="Enoyl reductase (ER)" evidence="11">
    <location>
        <begin position="12"/>
        <end position="367"/>
    </location>
</feature>
<dbReference type="InterPro" id="IPR036291">
    <property type="entry name" value="NAD(P)-bd_dom_sf"/>
</dbReference>
<keyword evidence="13" id="KW-1185">Reference proteome</keyword>
<dbReference type="PANTHER" id="PTHR43880">
    <property type="entry name" value="ALCOHOL DEHYDROGENASE"/>
    <property type="match status" value="1"/>
</dbReference>
<evidence type="ECO:0000256" key="1">
    <source>
        <dbReference type="ARBA" id="ARBA00001947"/>
    </source>
</evidence>
<evidence type="ECO:0000256" key="4">
    <source>
        <dbReference type="ARBA" id="ARBA00022723"/>
    </source>
</evidence>
<proteinExistence type="inferred from homology"/>
<dbReference type="InterPro" id="IPR023921">
    <property type="entry name" value="ADH_Zn_actinomycetes"/>
</dbReference>
<protein>
    <recommendedName>
        <fullName evidence="3">alcohol dehydrogenase</fullName>
        <ecNumber evidence="3">1.1.1.1</ecNumber>
    </recommendedName>
</protein>
<dbReference type="Pfam" id="PF08240">
    <property type="entry name" value="ADH_N"/>
    <property type="match status" value="1"/>
</dbReference>
<dbReference type="GO" id="GO:0005829">
    <property type="term" value="C:cytosol"/>
    <property type="evidence" value="ECO:0007669"/>
    <property type="project" value="TreeGrafter"/>
</dbReference>
<dbReference type="AlphaFoldDB" id="A0A840EW99"/>
<dbReference type="GO" id="GO:0004022">
    <property type="term" value="F:alcohol dehydrogenase (NAD+) activity"/>
    <property type="evidence" value="ECO:0007669"/>
    <property type="project" value="UniProtKB-EC"/>
</dbReference>
<comment type="catalytic activity">
    <reaction evidence="9">
        <text>a primary alcohol + NAD(+) = an aldehyde + NADH + H(+)</text>
        <dbReference type="Rhea" id="RHEA:10736"/>
        <dbReference type="ChEBI" id="CHEBI:15378"/>
        <dbReference type="ChEBI" id="CHEBI:15734"/>
        <dbReference type="ChEBI" id="CHEBI:17478"/>
        <dbReference type="ChEBI" id="CHEBI:57540"/>
        <dbReference type="ChEBI" id="CHEBI:57945"/>
        <dbReference type="EC" id="1.1.1.1"/>
    </reaction>
</comment>
<dbReference type="CDD" id="cd08279">
    <property type="entry name" value="Zn_ADH_class_III"/>
    <property type="match status" value="1"/>
</dbReference>
<name>A0A840EW99_9ACTN</name>
<dbReference type="EMBL" id="JACIFP010000001">
    <property type="protein sequence ID" value="MBB4134106.1"/>
    <property type="molecule type" value="Genomic_DNA"/>
</dbReference>
<dbReference type="PROSITE" id="PS00059">
    <property type="entry name" value="ADH_ZINC"/>
    <property type="match status" value="1"/>
</dbReference>
<dbReference type="GO" id="GO:0046294">
    <property type="term" value="P:formaldehyde catabolic process"/>
    <property type="evidence" value="ECO:0007669"/>
    <property type="project" value="TreeGrafter"/>
</dbReference>
<dbReference type="SUPFAM" id="SSF50129">
    <property type="entry name" value="GroES-like"/>
    <property type="match status" value="2"/>
</dbReference>
<keyword evidence="5 10" id="KW-0862">Zinc</keyword>
<dbReference type="InterPro" id="IPR011032">
    <property type="entry name" value="GroES-like_sf"/>
</dbReference>
<evidence type="ECO:0000256" key="9">
    <source>
        <dbReference type="ARBA" id="ARBA00049243"/>
    </source>
</evidence>
<dbReference type="Proteomes" id="UP000551501">
    <property type="component" value="Unassembled WGS sequence"/>
</dbReference>
<evidence type="ECO:0000259" key="11">
    <source>
        <dbReference type="SMART" id="SM00829"/>
    </source>
</evidence>
<dbReference type="InterPro" id="IPR013154">
    <property type="entry name" value="ADH-like_N"/>
</dbReference>
<evidence type="ECO:0000256" key="5">
    <source>
        <dbReference type="ARBA" id="ARBA00022833"/>
    </source>
</evidence>
<dbReference type="Gene3D" id="3.90.180.10">
    <property type="entry name" value="Medium-chain alcohol dehydrogenases, catalytic domain"/>
    <property type="match status" value="1"/>
</dbReference>
<dbReference type="GO" id="GO:0051903">
    <property type="term" value="F:S-(hydroxymethyl)glutathione dehydrogenase [NAD(P)+] activity"/>
    <property type="evidence" value="ECO:0007669"/>
    <property type="project" value="TreeGrafter"/>
</dbReference>
<evidence type="ECO:0000256" key="2">
    <source>
        <dbReference type="ARBA" id="ARBA00008072"/>
    </source>
</evidence>
<evidence type="ECO:0000256" key="3">
    <source>
        <dbReference type="ARBA" id="ARBA00013190"/>
    </source>
</evidence>
<dbReference type="RefSeq" id="WP_183369324.1">
    <property type="nucleotide sequence ID" value="NZ_BAABHL010000105.1"/>
</dbReference>
<accession>A0A840EW99</accession>
<keyword evidence="7" id="KW-0520">NAD</keyword>
<dbReference type="InterPro" id="IPR013149">
    <property type="entry name" value="ADH-like_C"/>
</dbReference>
<gene>
    <name evidence="12" type="ORF">BKA16_000658</name>
</gene>
<keyword evidence="6 12" id="KW-0560">Oxidoreductase</keyword>
<comment type="caution">
    <text evidence="12">The sequence shown here is derived from an EMBL/GenBank/DDBJ whole genome shotgun (WGS) entry which is preliminary data.</text>
</comment>
<dbReference type="PANTHER" id="PTHR43880:SF12">
    <property type="entry name" value="ALCOHOL DEHYDROGENASE CLASS-3"/>
    <property type="match status" value="1"/>
</dbReference>
<organism evidence="12 13">
    <name type="scientific">Gordonia humi</name>
    <dbReference type="NCBI Taxonomy" id="686429"/>
    <lineage>
        <taxon>Bacteria</taxon>
        <taxon>Bacillati</taxon>
        <taxon>Actinomycetota</taxon>
        <taxon>Actinomycetes</taxon>
        <taxon>Mycobacteriales</taxon>
        <taxon>Gordoniaceae</taxon>
        <taxon>Gordonia</taxon>
    </lineage>
</organism>
<dbReference type="InterPro" id="IPR002328">
    <property type="entry name" value="ADH_Zn_CS"/>
</dbReference>
<comment type="cofactor">
    <cofactor evidence="1 10">
        <name>Zn(2+)</name>
        <dbReference type="ChEBI" id="CHEBI:29105"/>
    </cofactor>
</comment>
<evidence type="ECO:0000313" key="13">
    <source>
        <dbReference type="Proteomes" id="UP000551501"/>
    </source>
</evidence>
<dbReference type="Pfam" id="PF00107">
    <property type="entry name" value="ADH_zinc_N"/>
    <property type="match status" value="1"/>
</dbReference>
<evidence type="ECO:0000256" key="8">
    <source>
        <dbReference type="ARBA" id="ARBA00049164"/>
    </source>
</evidence>
<dbReference type="SUPFAM" id="SSF51735">
    <property type="entry name" value="NAD(P)-binding Rossmann-fold domains"/>
    <property type="match status" value="1"/>
</dbReference>
<reference evidence="12 13" key="1">
    <citation type="submission" date="2020-08" db="EMBL/GenBank/DDBJ databases">
        <title>Sequencing the genomes of 1000 actinobacteria strains.</title>
        <authorList>
            <person name="Klenk H.-P."/>
        </authorList>
    </citation>
    <scope>NUCLEOTIDE SEQUENCE [LARGE SCALE GENOMIC DNA]</scope>
    <source>
        <strain evidence="12 13">DSM 45298</strain>
    </source>
</reference>
<keyword evidence="4 10" id="KW-0479">Metal-binding</keyword>
<evidence type="ECO:0000313" key="12">
    <source>
        <dbReference type="EMBL" id="MBB4134106.1"/>
    </source>
</evidence>
<dbReference type="SMART" id="SM00829">
    <property type="entry name" value="PKS_ER"/>
    <property type="match status" value="1"/>
</dbReference>
<dbReference type="InterPro" id="IPR020843">
    <property type="entry name" value="ER"/>
</dbReference>
<sequence>MKTKAAVLYEAGKPFEIEELEVVAPGDREVLVRYDYSGLCHSDLHMVKGHLPFRAPMVFGHEAAGEVLEVGSKVTNVMPGDHFVASFFPVCGRCRWCVSGNSRLCDMGANGLDGFLPGGKFPFRGAKGEEVGAMMSVGTFSQYATVHEDSLIKVEDDMPLDKAALVGCGVPTGWGSAVNEANVRAGDTVVVYGIGGLGINAIQGAHFAGAKNLIAVDPVEFKRDSAKKFGATHTAATAEEAQRIVTEVTRGVGADSTIITINSLTAESVSNAAEATSKGGTVVVVSMGEYADATIQLSGVQLALWSKRIQGALYGGCNPVYDIPKLLGLYKSGHLKLDELITSTYSLEEVNKGYEDLEAGRNLRGVIVHEH</sequence>